<dbReference type="PANTHER" id="PTHR32009:SF146">
    <property type="entry name" value="TIR DOMAIN-CONTAINING PROTEIN"/>
    <property type="match status" value="1"/>
</dbReference>
<dbReference type="EMBL" id="CM031839">
    <property type="protein sequence ID" value="KAG6675467.1"/>
    <property type="molecule type" value="Genomic_DNA"/>
</dbReference>
<evidence type="ECO:0000259" key="2">
    <source>
        <dbReference type="PROSITE" id="PS50104"/>
    </source>
</evidence>
<sequence length="204" mass="23507">MSSSIALQGASSSLSSTSSSIRSWTHDVFLSFRGEDVRQKFISHLYHALHHREINTCIDKNLESGDDISVELFKSSERSMISMIIVISQNYLESKWCLDELLKILECKEKVKQTVLPSFYGLAPSEVRHRKGSFGEAFAKLGYKIKDEVKVTKWKSALHKVANFFGFTSGDRYRFIEVAEPMLYTSTKAENIKEEKWIELFWDF</sequence>
<gene>
    <name evidence="3" type="ORF">I3842_15G103700</name>
</gene>
<dbReference type="FunFam" id="3.40.50.10140:FF:000007">
    <property type="entry name" value="Disease resistance protein (TIR-NBS-LRR class)"/>
    <property type="match status" value="1"/>
</dbReference>
<reference evidence="3" key="1">
    <citation type="submission" date="2021-01" db="EMBL/GenBank/DDBJ databases">
        <authorList>
            <person name="Lovell J.T."/>
            <person name="Bentley N."/>
            <person name="Bhattarai G."/>
            <person name="Jenkins J.W."/>
            <person name="Sreedasyam A."/>
            <person name="Alarcon Y."/>
            <person name="Bock C."/>
            <person name="Boston L."/>
            <person name="Carlson J."/>
            <person name="Cervantes K."/>
            <person name="Clermont K."/>
            <person name="Krom N."/>
            <person name="Kubenka K."/>
            <person name="Mamidi S."/>
            <person name="Mattison C."/>
            <person name="Monteros M."/>
            <person name="Pisani C."/>
            <person name="Plott C."/>
            <person name="Rajasekar S."/>
            <person name="Rhein H.S."/>
            <person name="Rohla C."/>
            <person name="Song M."/>
            <person name="Hilaire R.S."/>
            <person name="Shu S."/>
            <person name="Wells L."/>
            <person name="Wang X."/>
            <person name="Webber J."/>
            <person name="Heerema R.J."/>
            <person name="Klein P."/>
            <person name="Conner P."/>
            <person name="Grauke L."/>
            <person name="Grimwood J."/>
            <person name="Schmutz J."/>
            <person name="Randall J.J."/>
        </authorList>
    </citation>
    <scope>NUCLEOTIDE SEQUENCE</scope>
    <source>
        <tissue evidence="3">Leaf</tissue>
    </source>
</reference>
<name>A0A922AD63_CARIL</name>
<dbReference type="Proteomes" id="UP000811246">
    <property type="component" value="Chromosome 15"/>
</dbReference>
<dbReference type="GO" id="GO:0007165">
    <property type="term" value="P:signal transduction"/>
    <property type="evidence" value="ECO:0007669"/>
    <property type="project" value="InterPro"/>
</dbReference>
<evidence type="ECO:0000313" key="3">
    <source>
        <dbReference type="EMBL" id="KAG6675467.1"/>
    </source>
</evidence>
<protein>
    <recommendedName>
        <fullName evidence="2">TIR domain-containing protein</fullName>
    </recommendedName>
</protein>
<dbReference type="SMART" id="SM00255">
    <property type="entry name" value="TIR"/>
    <property type="match status" value="1"/>
</dbReference>
<dbReference type="PANTHER" id="PTHR32009">
    <property type="entry name" value="TMV RESISTANCE PROTEIN N-LIKE"/>
    <property type="match status" value="1"/>
</dbReference>
<dbReference type="InterPro" id="IPR000157">
    <property type="entry name" value="TIR_dom"/>
</dbReference>
<evidence type="ECO:0000313" key="4">
    <source>
        <dbReference type="Proteomes" id="UP000811246"/>
    </source>
</evidence>
<keyword evidence="1" id="KW-0520">NAD</keyword>
<comment type="caution">
    <text evidence="3">The sequence shown here is derived from an EMBL/GenBank/DDBJ whole genome shotgun (WGS) entry which is preliminary data.</text>
</comment>
<proteinExistence type="predicted"/>
<dbReference type="PROSITE" id="PS50104">
    <property type="entry name" value="TIR"/>
    <property type="match status" value="1"/>
</dbReference>
<feature type="domain" description="TIR" evidence="2">
    <location>
        <begin position="24"/>
        <end position="204"/>
    </location>
</feature>
<dbReference type="AlphaFoldDB" id="A0A922AD63"/>
<accession>A0A922AD63</accession>
<organism evidence="3 4">
    <name type="scientific">Carya illinoinensis</name>
    <name type="common">Pecan</name>
    <dbReference type="NCBI Taxonomy" id="32201"/>
    <lineage>
        <taxon>Eukaryota</taxon>
        <taxon>Viridiplantae</taxon>
        <taxon>Streptophyta</taxon>
        <taxon>Embryophyta</taxon>
        <taxon>Tracheophyta</taxon>
        <taxon>Spermatophyta</taxon>
        <taxon>Magnoliopsida</taxon>
        <taxon>eudicotyledons</taxon>
        <taxon>Gunneridae</taxon>
        <taxon>Pentapetalae</taxon>
        <taxon>rosids</taxon>
        <taxon>fabids</taxon>
        <taxon>Fagales</taxon>
        <taxon>Juglandaceae</taxon>
        <taxon>Carya</taxon>
    </lineage>
</organism>
<dbReference type="Pfam" id="PF01582">
    <property type="entry name" value="TIR"/>
    <property type="match status" value="1"/>
</dbReference>
<evidence type="ECO:0000256" key="1">
    <source>
        <dbReference type="ARBA" id="ARBA00023027"/>
    </source>
</evidence>